<reference evidence="4" key="1">
    <citation type="journal article" date="2015" name="Parasit. Vectors">
        <title>Rhipicephalus microplus serine protease inhibitor family: annotation, expression and functional characterisation assessment.</title>
        <authorList>
            <person name="Rodriguez Valle M."/>
            <person name="Xu T."/>
            <person name="Kurscheid S."/>
            <person name="Lew-Tabor A.E."/>
        </authorList>
    </citation>
    <scope>NUCLEOTIDE SEQUENCE</scope>
    <source>
        <strain evidence="4">NRFS</strain>
    </source>
</reference>
<feature type="non-terminal residue" evidence="4">
    <location>
        <position position="1"/>
    </location>
</feature>
<dbReference type="SUPFAM" id="SSF56574">
    <property type="entry name" value="Serpins"/>
    <property type="match status" value="1"/>
</dbReference>
<feature type="compositionally biased region" description="Polar residues" evidence="3">
    <location>
        <begin position="10"/>
        <end position="20"/>
    </location>
</feature>
<feature type="region of interest" description="Disordered" evidence="3">
    <location>
        <begin position="1"/>
        <end position="45"/>
    </location>
</feature>
<evidence type="ECO:0000256" key="2">
    <source>
        <dbReference type="ARBA" id="ARBA00022900"/>
    </source>
</evidence>
<name>A0A0B4ZYN2_RHIMP</name>
<accession>A0A0B4ZYN2</accession>
<proteinExistence type="evidence at transcript level"/>
<dbReference type="GO" id="GO:0004867">
    <property type="term" value="F:serine-type endopeptidase inhibitor activity"/>
    <property type="evidence" value="ECO:0007669"/>
    <property type="project" value="UniProtKB-KW"/>
</dbReference>
<evidence type="ECO:0000256" key="3">
    <source>
        <dbReference type="SAM" id="MobiDB-lite"/>
    </source>
</evidence>
<keyword evidence="2" id="KW-0722">Serine protease inhibitor</keyword>
<dbReference type="Gene3D" id="3.30.497.10">
    <property type="entry name" value="Antithrombin, subunit I, domain 2"/>
    <property type="match status" value="1"/>
</dbReference>
<sequence length="121" mass="12541">CLKTLELHRSSSPTDVSGSAPNAVAPGGLNASKAPSKAESVSSSANVQDLRVEGLYHKASLDLTTKGGPSPPGFSTLLSVCSTIPPNEPVRFVVDRPFVFAVLAEGLLLMIGLVRNVQSNV</sequence>
<dbReference type="InterPro" id="IPR023795">
    <property type="entry name" value="Serpin_CS"/>
</dbReference>
<dbReference type="AlphaFoldDB" id="A0A0B4ZYN2"/>
<dbReference type="InterPro" id="IPR042178">
    <property type="entry name" value="Serpin_sf_1"/>
</dbReference>
<evidence type="ECO:0000313" key="4">
    <source>
        <dbReference type="EMBL" id="AJD80365.1"/>
    </source>
</evidence>
<evidence type="ECO:0000256" key="1">
    <source>
        <dbReference type="ARBA" id="ARBA00022690"/>
    </source>
</evidence>
<organism evidence="4">
    <name type="scientific">Rhipicephalus microplus</name>
    <name type="common">Cattle tick</name>
    <name type="synonym">Boophilus microplus</name>
    <dbReference type="NCBI Taxonomy" id="6941"/>
    <lineage>
        <taxon>Eukaryota</taxon>
        <taxon>Metazoa</taxon>
        <taxon>Ecdysozoa</taxon>
        <taxon>Arthropoda</taxon>
        <taxon>Chelicerata</taxon>
        <taxon>Arachnida</taxon>
        <taxon>Acari</taxon>
        <taxon>Parasitiformes</taxon>
        <taxon>Ixodida</taxon>
        <taxon>Ixodoidea</taxon>
        <taxon>Ixodidae</taxon>
        <taxon>Rhipicephalinae</taxon>
        <taxon>Rhipicephalus</taxon>
        <taxon>Boophilus</taxon>
    </lineage>
</organism>
<dbReference type="PROSITE" id="PS00284">
    <property type="entry name" value="SERPIN"/>
    <property type="match status" value="1"/>
</dbReference>
<feature type="non-terminal residue" evidence="4">
    <location>
        <position position="121"/>
    </location>
</feature>
<protein>
    <submittedName>
        <fullName evidence="4">Rhipicephalus microplus putative serpin S-21 mRNA</fullName>
    </submittedName>
</protein>
<keyword evidence="1" id="KW-0646">Protease inhibitor</keyword>
<dbReference type="EMBL" id="KP121411">
    <property type="protein sequence ID" value="AJD80365.1"/>
    <property type="molecule type" value="mRNA"/>
</dbReference>
<dbReference type="InterPro" id="IPR036186">
    <property type="entry name" value="Serpin_sf"/>
</dbReference>